<evidence type="ECO:0000313" key="4">
    <source>
        <dbReference type="EMBL" id="VAW02085.1"/>
    </source>
</evidence>
<keyword evidence="1 4" id="KW-0808">Transferase</keyword>
<dbReference type="Pfam" id="PF00583">
    <property type="entry name" value="Acetyltransf_1"/>
    <property type="match status" value="1"/>
</dbReference>
<proteinExistence type="predicted"/>
<organism evidence="4">
    <name type="scientific">hydrothermal vent metagenome</name>
    <dbReference type="NCBI Taxonomy" id="652676"/>
    <lineage>
        <taxon>unclassified sequences</taxon>
        <taxon>metagenomes</taxon>
        <taxon>ecological metagenomes</taxon>
    </lineage>
</organism>
<feature type="domain" description="N-acetyltransferase" evidence="3">
    <location>
        <begin position="3"/>
        <end position="145"/>
    </location>
</feature>
<dbReference type="InterPro" id="IPR016181">
    <property type="entry name" value="Acyl_CoA_acyltransferase"/>
</dbReference>
<dbReference type="PANTHER" id="PTHR10545:SF42">
    <property type="entry name" value="ACETYLTRANSFERASE"/>
    <property type="match status" value="1"/>
</dbReference>
<keyword evidence="2" id="KW-0012">Acyltransferase</keyword>
<dbReference type="InterPro" id="IPR000182">
    <property type="entry name" value="GNAT_dom"/>
</dbReference>
<evidence type="ECO:0000256" key="2">
    <source>
        <dbReference type="ARBA" id="ARBA00023315"/>
    </source>
</evidence>
<dbReference type="GO" id="GO:0008080">
    <property type="term" value="F:N-acetyltransferase activity"/>
    <property type="evidence" value="ECO:0007669"/>
    <property type="project" value="TreeGrafter"/>
</dbReference>
<dbReference type="PANTHER" id="PTHR10545">
    <property type="entry name" value="DIAMINE N-ACETYLTRANSFERASE"/>
    <property type="match status" value="1"/>
</dbReference>
<dbReference type="SUPFAM" id="SSF55729">
    <property type="entry name" value="Acyl-CoA N-acyltransferases (Nat)"/>
    <property type="match status" value="1"/>
</dbReference>
<dbReference type="InterPro" id="IPR051016">
    <property type="entry name" value="Diverse_Substrate_AcTransf"/>
</dbReference>
<accession>A0A3B0S6W4</accession>
<evidence type="ECO:0000259" key="3">
    <source>
        <dbReference type="PROSITE" id="PS51186"/>
    </source>
</evidence>
<dbReference type="AlphaFoldDB" id="A0A3B0S6W4"/>
<dbReference type="Gene3D" id="3.40.630.30">
    <property type="match status" value="1"/>
</dbReference>
<protein>
    <submittedName>
        <fullName evidence="4">Histone acetyltransferase HPA2 and related acetyltransferases</fullName>
    </submittedName>
</protein>
<evidence type="ECO:0000256" key="1">
    <source>
        <dbReference type="ARBA" id="ARBA00022679"/>
    </source>
</evidence>
<dbReference type="EMBL" id="UOEH01000355">
    <property type="protein sequence ID" value="VAW02085.1"/>
    <property type="molecule type" value="Genomic_DNA"/>
</dbReference>
<reference evidence="4" key="1">
    <citation type="submission" date="2018-06" db="EMBL/GenBank/DDBJ databases">
        <authorList>
            <person name="Zhirakovskaya E."/>
        </authorList>
    </citation>
    <scope>NUCLEOTIDE SEQUENCE</scope>
</reference>
<sequence>MSVLIRPLGPDDEAQWRVMWRGYLDFYQTALDEDVTFETFRRLCEDQRYYARLAETEAGVIGFVHCVFHPATWSKTDYCYLEDLYVSDAARGAGAGRKLIEAVYAECDRRDCARVYWLTHKDNTTARGLYDKLATLSDFVQYRRE</sequence>
<dbReference type="PROSITE" id="PS51186">
    <property type="entry name" value="GNAT"/>
    <property type="match status" value="1"/>
</dbReference>
<name>A0A3B0S6W4_9ZZZZ</name>
<gene>
    <name evidence="4" type="ORF">MNBD_ALPHA05-2530</name>
</gene>
<dbReference type="CDD" id="cd04301">
    <property type="entry name" value="NAT_SF"/>
    <property type="match status" value="1"/>
</dbReference>